<dbReference type="Gene3D" id="1.20.1250.20">
    <property type="entry name" value="MFS general substrate transporter like domains"/>
    <property type="match status" value="1"/>
</dbReference>
<protein>
    <submittedName>
        <fullName evidence="7">Uncharacterized protein</fullName>
    </submittedName>
</protein>
<evidence type="ECO:0000256" key="4">
    <source>
        <dbReference type="ARBA" id="ARBA00022989"/>
    </source>
</evidence>
<feature type="transmembrane region" description="Helical" evidence="6">
    <location>
        <begin position="19"/>
        <end position="41"/>
    </location>
</feature>
<proteinExistence type="inferred from homology"/>
<dbReference type="InterPro" id="IPR000109">
    <property type="entry name" value="POT_fam"/>
</dbReference>
<comment type="subcellular location">
    <subcellularLocation>
        <location evidence="1">Membrane</location>
        <topology evidence="1">Multi-pass membrane protein</topology>
    </subcellularLocation>
</comment>
<dbReference type="Proteomes" id="UP001227230">
    <property type="component" value="Chromosome 13"/>
</dbReference>
<evidence type="ECO:0000256" key="1">
    <source>
        <dbReference type="ARBA" id="ARBA00004141"/>
    </source>
</evidence>
<evidence type="ECO:0000256" key="6">
    <source>
        <dbReference type="SAM" id="Phobius"/>
    </source>
</evidence>
<dbReference type="Pfam" id="PF00854">
    <property type="entry name" value="PTR2"/>
    <property type="match status" value="1"/>
</dbReference>
<evidence type="ECO:0000256" key="5">
    <source>
        <dbReference type="ARBA" id="ARBA00023136"/>
    </source>
</evidence>
<evidence type="ECO:0000256" key="2">
    <source>
        <dbReference type="ARBA" id="ARBA00005982"/>
    </source>
</evidence>
<evidence type="ECO:0000256" key="3">
    <source>
        <dbReference type="ARBA" id="ARBA00022692"/>
    </source>
</evidence>
<keyword evidence="8" id="KW-1185">Reference proteome</keyword>
<keyword evidence="4 6" id="KW-1133">Transmembrane helix</keyword>
<name>A0ABY9D5E7_VITVI</name>
<dbReference type="PANTHER" id="PTHR11654">
    <property type="entry name" value="OLIGOPEPTIDE TRANSPORTER-RELATED"/>
    <property type="match status" value="1"/>
</dbReference>
<accession>A0ABY9D5E7</accession>
<keyword evidence="3 6" id="KW-0812">Transmembrane</keyword>
<feature type="transmembrane region" description="Helical" evidence="6">
    <location>
        <begin position="48"/>
        <end position="69"/>
    </location>
</feature>
<gene>
    <name evidence="7" type="ORF">VitviT2T_020251</name>
</gene>
<reference evidence="7 8" key="1">
    <citation type="journal article" date="2023" name="Hortic Res">
        <title>The complete reference genome for grapevine (Vitis vinifera L.) genetics and breeding.</title>
        <authorList>
            <person name="Shi X."/>
            <person name="Cao S."/>
            <person name="Wang X."/>
            <person name="Huang S."/>
            <person name="Wang Y."/>
            <person name="Liu Z."/>
            <person name="Liu W."/>
            <person name="Leng X."/>
            <person name="Peng Y."/>
            <person name="Wang N."/>
            <person name="Wang Y."/>
            <person name="Ma Z."/>
            <person name="Xu X."/>
            <person name="Zhang F."/>
            <person name="Xue H."/>
            <person name="Zhong H."/>
            <person name="Wang Y."/>
            <person name="Zhang K."/>
            <person name="Velt A."/>
            <person name="Avia K."/>
            <person name="Holtgrawe D."/>
            <person name="Grimplet J."/>
            <person name="Matus J.T."/>
            <person name="Ware D."/>
            <person name="Wu X."/>
            <person name="Wang H."/>
            <person name="Liu C."/>
            <person name="Fang Y."/>
            <person name="Rustenholz C."/>
            <person name="Cheng Z."/>
            <person name="Xiao H."/>
            <person name="Zhou Y."/>
        </authorList>
    </citation>
    <scope>NUCLEOTIDE SEQUENCE [LARGE SCALE GENOMIC DNA]</scope>
    <source>
        <strain evidence="8">cv. Pinot noir / PN40024</strain>
        <tissue evidence="7">Leaf</tissue>
    </source>
</reference>
<evidence type="ECO:0000313" key="7">
    <source>
        <dbReference type="EMBL" id="WKA02010.1"/>
    </source>
</evidence>
<dbReference type="InterPro" id="IPR036259">
    <property type="entry name" value="MFS_trans_sf"/>
</dbReference>
<evidence type="ECO:0000313" key="8">
    <source>
        <dbReference type="Proteomes" id="UP001227230"/>
    </source>
</evidence>
<keyword evidence="5 6" id="KW-0472">Membrane</keyword>
<sequence length="96" mass="10595">MLVSFNNDFPDEKAAKSSFFNWCYSTIVAGVFVSLLLVVYIQDSIGWGTTYAILVATVAASLGLFLIGIPTYWRQGLLGSPFVQVAHVFVVAMRKR</sequence>
<dbReference type="EMBL" id="CP126660">
    <property type="protein sequence ID" value="WKA02010.1"/>
    <property type="molecule type" value="Genomic_DNA"/>
</dbReference>
<organism evidence="7 8">
    <name type="scientific">Vitis vinifera</name>
    <name type="common">Grape</name>
    <dbReference type="NCBI Taxonomy" id="29760"/>
    <lineage>
        <taxon>Eukaryota</taxon>
        <taxon>Viridiplantae</taxon>
        <taxon>Streptophyta</taxon>
        <taxon>Embryophyta</taxon>
        <taxon>Tracheophyta</taxon>
        <taxon>Spermatophyta</taxon>
        <taxon>Magnoliopsida</taxon>
        <taxon>eudicotyledons</taxon>
        <taxon>Gunneridae</taxon>
        <taxon>Pentapetalae</taxon>
        <taxon>rosids</taxon>
        <taxon>Vitales</taxon>
        <taxon>Vitaceae</taxon>
        <taxon>Viteae</taxon>
        <taxon>Vitis</taxon>
    </lineage>
</organism>
<comment type="similarity">
    <text evidence="2">Belongs to the major facilitator superfamily. Proton-dependent oligopeptide transporter (POT/PTR) (TC 2.A.17) family.</text>
</comment>